<dbReference type="Gene3D" id="2.120.10.80">
    <property type="entry name" value="Kelch-type beta propeller"/>
    <property type="match status" value="2"/>
</dbReference>
<dbReference type="RefSeq" id="WP_091591283.1">
    <property type="nucleotide sequence ID" value="NZ_JBHRWG010000005.1"/>
</dbReference>
<dbReference type="EMBL" id="LT598496">
    <property type="protein sequence ID" value="SBV27484.1"/>
    <property type="molecule type" value="Genomic_DNA"/>
</dbReference>
<dbReference type="InterPro" id="IPR013784">
    <property type="entry name" value="Carb-bd-like_fold"/>
</dbReference>
<dbReference type="PROSITE" id="PS00138">
    <property type="entry name" value="SUBTILASE_SER"/>
    <property type="match status" value="1"/>
</dbReference>
<dbReference type="Proteomes" id="UP000199393">
    <property type="component" value="Chromosome I"/>
</dbReference>
<keyword evidence="4" id="KW-0732">Signal</keyword>
<dbReference type="Gene3D" id="2.60.40.1120">
    <property type="entry name" value="Carboxypeptidase-like, regulatory domain"/>
    <property type="match status" value="2"/>
</dbReference>
<gene>
    <name evidence="6" type="ORF">GA0070620_3003</name>
</gene>
<evidence type="ECO:0000256" key="2">
    <source>
        <dbReference type="ARBA" id="ARBA00022801"/>
    </source>
</evidence>
<dbReference type="InterPro" id="IPR015915">
    <property type="entry name" value="Kelch-typ_b-propeller"/>
</dbReference>
<dbReference type="SUPFAM" id="SSF117281">
    <property type="entry name" value="Kelch motif"/>
    <property type="match status" value="1"/>
</dbReference>
<dbReference type="Gene3D" id="3.40.50.200">
    <property type="entry name" value="Peptidase S8/S53 domain"/>
    <property type="match status" value="1"/>
</dbReference>
<dbReference type="Pfam" id="PF01344">
    <property type="entry name" value="Kelch_1"/>
    <property type="match status" value="2"/>
</dbReference>
<dbReference type="PROSITE" id="PS51695">
    <property type="entry name" value="SEDOLISIN"/>
    <property type="match status" value="1"/>
</dbReference>
<keyword evidence="2" id="KW-0378">Hydrolase</keyword>
<dbReference type="OrthoDB" id="9813435at2"/>
<feature type="signal peptide" evidence="4">
    <location>
        <begin position="1"/>
        <end position="39"/>
    </location>
</feature>
<organism evidence="6 7">
    <name type="scientific">Micromonospora krabiensis</name>
    <dbReference type="NCBI Taxonomy" id="307121"/>
    <lineage>
        <taxon>Bacteria</taxon>
        <taxon>Bacillati</taxon>
        <taxon>Actinomycetota</taxon>
        <taxon>Actinomycetes</taxon>
        <taxon>Micromonosporales</taxon>
        <taxon>Micromonosporaceae</taxon>
        <taxon>Micromonospora</taxon>
    </lineage>
</organism>
<dbReference type="GO" id="GO:0006508">
    <property type="term" value="P:proteolysis"/>
    <property type="evidence" value="ECO:0007669"/>
    <property type="project" value="UniProtKB-KW"/>
</dbReference>
<proteinExistence type="predicted"/>
<evidence type="ECO:0000256" key="3">
    <source>
        <dbReference type="ARBA" id="ARBA00022825"/>
    </source>
</evidence>
<dbReference type="GO" id="GO:0030246">
    <property type="term" value="F:carbohydrate binding"/>
    <property type="evidence" value="ECO:0007669"/>
    <property type="project" value="InterPro"/>
</dbReference>
<keyword evidence="1" id="KW-0645">Protease</keyword>
<dbReference type="Gene3D" id="2.60.120.260">
    <property type="entry name" value="Galactose-binding domain-like"/>
    <property type="match status" value="1"/>
</dbReference>
<dbReference type="InterPro" id="IPR023828">
    <property type="entry name" value="Peptidase_S8_Ser-AS"/>
</dbReference>
<evidence type="ECO:0000313" key="6">
    <source>
        <dbReference type="EMBL" id="SBV27484.1"/>
    </source>
</evidence>
<dbReference type="InterPro" id="IPR036852">
    <property type="entry name" value="Peptidase_S8/S53_dom_sf"/>
</dbReference>
<dbReference type="SUPFAM" id="SSF49464">
    <property type="entry name" value="Carboxypeptidase regulatory domain-like"/>
    <property type="match status" value="1"/>
</dbReference>
<dbReference type="STRING" id="307121.GA0070620_3003"/>
<dbReference type="CDD" id="cd04056">
    <property type="entry name" value="Peptidases_S53"/>
    <property type="match status" value="1"/>
</dbReference>
<dbReference type="PANTHER" id="PTHR45632">
    <property type="entry name" value="LD33804P"/>
    <property type="match status" value="1"/>
</dbReference>
<dbReference type="InterPro" id="IPR006652">
    <property type="entry name" value="Kelch_1"/>
</dbReference>
<dbReference type="InterPro" id="IPR030400">
    <property type="entry name" value="Sedolisin_dom"/>
</dbReference>
<feature type="chain" id="PRO_5008678656" evidence="4">
    <location>
        <begin position="40"/>
        <end position="1309"/>
    </location>
</feature>
<evidence type="ECO:0000313" key="7">
    <source>
        <dbReference type="Proteomes" id="UP000199393"/>
    </source>
</evidence>
<accession>A0A1C3N4I0</accession>
<evidence type="ECO:0000256" key="1">
    <source>
        <dbReference type="ARBA" id="ARBA00022670"/>
    </source>
</evidence>
<name>A0A1C3N4I0_9ACTN</name>
<keyword evidence="3" id="KW-0720">Serine protease</keyword>
<protein>
    <submittedName>
        <fullName evidence="6">Kelch motif-containing protein</fullName>
    </submittedName>
</protein>
<keyword evidence="7" id="KW-1185">Reference proteome</keyword>
<dbReference type="GO" id="GO:0004252">
    <property type="term" value="F:serine-type endopeptidase activity"/>
    <property type="evidence" value="ECO:0007669"/>
    <property type="project" value="InterPro"/>
</dbReference>
<dbReference type="Pfam" id="PF13620">
    <property type="entry name" value="CarboxypepD_reg"/>
    <property type="match status" value="1"/>
</dbReference>
<sequence length="1309" mass="136017">MTVPLRRRQAHRRPLGWLTAAVALALLATGVSPVAPAQAAPTPSPSSSAPSWGAMRYKPAGCNTAEAGDGFARCYALGLSTADGRLIQQVSEPPEGALGPPDIRSAYRLPDGGEGRTVAVVLAFGYEAAEADLAVFREHYDLPPCTTANGCFRKVDQRGGTDYPAEDAEWSIEAALDLDAVSSACPKCDILLVQADDNSPASLGAAVDTAAKLGADVISNSYGIAGETRFQELYSAHYDHPGIAVVVASGDLGNVQSYPATHPDVVAVGGTRLTRDSSARGWSETAWVNAGSGCSLYEPRPAYQAGVDTRCGDKRATADVSAVADPESGLAVYNTLGQDGWAQWGGTSLAAPLVAGMYALAGEALPGSYPVTYPYRTDKSAGLFDITEGSNGWCGDLRCNAGPGWDGPTGVGSPNGVSALTLGEAGRIVGTVTSGRRDGAVAGATITATDGTGATFRAVADANGRYSLPLPAGGYDLVATEFGYQSPKAERVTVAAEAELTRDFTLTALPSRTVTGTVTDASGHGWPVYARIAVDGYPGGAVFTDPYTGRYQVDLPVGSSYTLHVSPVDLPGYVTRTVTTRVDPQPKGRPADVRQDVGLSVDATSCTAPGYAPRYDGVGADFTGWAAGPRDGWRVTDDAGAGQTWRFDDPGSKGNLTGGDGGFAAVDGWSQGGRIDSSLITPPVDLTGIADPVVGFDTDYSSWDAQTGDVDLSLDNGATWTGLRHLAADAVNGHVEIPLPQAAGKSGVLVRFRYQGEYDNWWQLDNVFVGRRSCAPVPGGLVAGQIQDDNTGAAVLGATVSTGGGARSTSQATPDDARLPDGFYWLFAAGSGSVPLTFAGLHYGDSTTTVRIHRDGVVRRDWRLEAGQLAVRDSDLAMTVRPGRSVTREVRLSNSGDRPLRVSLVEQDRGNSVAAGARQAGVAGAPLVRIRTDASVTARAGGHSPRPLPPQQAADGTAWTNLPDYPVLVMDNLVADDDGTVYSVGGSGEAGSLAAGYVFDPQAQAWKRIADLPEPRAAAVGGFVDGRLYAVGGWDGASNAASTTYAYDPGTDRWSRRADLPVGVTAAAAATAGGRLYVVAGCTTGECEPASNRTYRYDPTADRWTRLADYPLAVAFLACAAAGDGVVCAGGIDPTERVPVNDTFRYFADSDTWVRTNGLPIARWGMAYAGAGGKLQVVGGITAGYVTNEALEFDPATDTWSALPNTNNALYRGGAACGLYQVGGSLGSFAITPFAQRLPGHDGCVRGSDVSWLSVDRTTLTIPAGRSVTVTVAARAPVVAGHGEYRARLAFETDTPYRNEALPVVMTLR</sequence>
<feature type="domain" description="Peptidase S53" evidence="5">
    <location>
        <begin position="97"/>
        <end position="426"/>
    </location>
</feature>
<dbReference type="InterPro" id="IPR000209">
    <property type="entry name" value="Peptidase_S8/S53_dom"/>
</dbReference>
<reference evidence="7" key="1">
    <citation type="submission" date="2016-06" db="EMBL/GenBank/DDBJ databases">
        <authorList>
            <person name="Varghese N."/>
        </authorList>
    </citation>
    <scope>NUCLEOTIDE SEQUENCE [LARGE SCALE GENOMIC DNA]</scope>
    <source>
        <strain evidence="7">DSM 45344</strain>
    </source>
</reference>
<dbReference type="SMART" id="SM00612">
    <property type="entry name" value="Kelch"/>
    <property type="match status" value="5"/>
</dbReference>
<evidence type="ECO:0000256" key="4">
    <source>
        <dbReference type="SAM" id="SignalP"/>
    </source>
</evidence>
<dbReference type="PATRIC" id="fig|307121.4.peg.3071"/>
<dbReference type="Pfam" id="PF00082">
    <property type="entry name" value="Peptidase_S8"/>
    <property type="match status" value="1"/>
</dbReference>
<dbReference type="SUPFAM" id="SSF49452">
    <property type="entry name" value="Starch-binding domain-like"/>
    <property type="match status" value="1"/>
</dbReference>
<evidence type="ECO:0000259" key="5">
    <source>
        <dbReference type="PROSITE" id="PS51695"/>
    </source>
</evidence>
<dbReference type="SUPFAM" id="SSF52743">
    <property type="entry name" value="Subtilisin-like"/>
    <property type="match status" value="1"/>
</dbReference>
<dbReference type="InterPro" id="IPR008969">
    <property type="entry name" value="CarboxyPept-like_regulatory"/>
</dbReference>